<feature type="region of interest" description="Disordered" evidence="1">
    <location>
        <begin position="427"/>
        <end position="495"/>
    </location>
</feature>
<feature type="compositionally biased region" description="Polar residues" evidence="1">
    <location>
        <begin position="105"/>
        <end position="123"/>
    </location>
</feature>
<dbReference type="Proteomes" id="UP001142489">
    <property type="component" value="Unassembled WGS sequence"/>
</dbReference>
<feature type="compositionally biased region" description="Polar residues" evidence="1">
    <location>
        <begin position="73"/>
        <end position="89"/>
    </location>
</feature>
<organism evidence="3 4">
    <name type="scientific">Phrynocephalus forsythii</name>
    <dbReference type="NCBI Taxonomy" id="171643"/>
    <lineage>
        <taxon>Eukaryota</taxon>
        <taxon>Metazoa</taxon>
        <taxon>Chordata</taxon>
        <taxon>Craniata</taxon>
        <taxon>Vertebrata</taxon>
        <taxon>Euteleostomi</taxon>
        <taxon>Lepidosauria</taxon>
        <taxon>Squamata</taxon>
        <taxon>Bifurcata</taxon>
        <taxon>Unidentata</taxon>
        <taxon>Episquamata</taxon>
        <taxon>Toxicofera</taxon>
        <taxon>Iguania</taxon>
        <taxon>Acrodonta</taxon>
        <taxon>Agamidae</taxon>
        <taxon>Agaminae</taxon>
        <taxon>Phrynocephalus</taxon>
    </lineage>
</organism>
<evidence type="ECO:0000313" key="3">
    <source>
        <dbReference type="EMBL" id="KAJ7327161.1"/>
    </source>
</evidence>
<dbReference type="Gene3D" id="1.10.287.3160">
    <property type="match status" value="1"/>
</dbReference>
<dbReference type="Pfam" id="PF11560">
    <property type="entry name" value="LAP2alpha"/>
    <property type="match status" value="1"/>
</dbReference>
<name>A0A9Q0XT55_9SAUR</name>
<dbReference type="OrthoDB" id="9886994at2759"/>
<feature type="compositionally biased region" description="Acidic residues" evidence="1">
    <location>
        <begin position="127"/>
        <end position="141"/>
    </location>
</feature>
<dbReference type="EMBL" id="JAPFRF010000007">
    <property type="protein sequence ID" value="KAJ7327161.1"/>
    <property type="molecule type" value="Genomic_DNA"/>
</dbReference>
<keyword evidence="4" id="KW-1185">Reference proteome</keyword>
<evidence type="ECO:0000313" key="4">
    <source>
        <dbReference type="Proteomes" id="UP001142489"/>
    </source>
</evidence>
<protein>
    <recommendedName>
        <fullName evidence="2">Lamina-associated polypeptide 2 alpha C-terminal domain-containing protein</fullName>
    </recommendedName>
</protein>
<evidence type="ECO:0000259" key="2">
    <source>
        <dbReference type="Pfam" id="PF11560"/>
    </source>
</evidence>
<evidence type="ECO:0000256" key="1">
    <source>
        <dbReference type="SAM" id="MobiDB-lite"/>
    </source>
</evidence>
<reference evidence="3" key="1">
    <citation type="journal article" date="2023" name="DNA Res.">
        <title>Chromosome-level genome assembly of Phrynocephalus forsythii using third-generation DNA sequencing and Hi-C analysis.</title>
        <authorList>
            <person name="Qi Y."/>
            <person name="Zhao W."/>
            <person name="Zhao Y."/>
            <person name="Niu C."/>
            <person name="Cao S."/>
            <person name="Zhang Y."/>
        </authorList>
    </citation>
    <scope>NUCLEOTIDE SEQUENCE</scope>
    <source>
        <tissue evidence="3">Muscle</tissue>
    </source>
</reference>
<dbReference type="InterPro" id="IPR021623">
    <property type="entry name" value="LAP2alpha_C"/>
</dbReference>
<proteinExistence type="predicted"/>
<feature type="region of interest" description="Disordered" evidence="1">
    <location>
        <begin position="66"/>
        <end position="168"/>
    </location>
</feature>
<sequence>MAPLQTALSTSTVLLSSTAPSTPNALPIWGAPMPRPLGKSRDLTLLLDAENDIDVPLCPLILPEPTPLRNGPSDPSTSSNCPAVGSSATLEVARGPRPNRPPPLSLQQSATAPSHQHLESPTSMDELPPELSDEGNFEEDAASYCSEASSSHNVPLPKTDILGSQPPSPTEDMKLYFQTIHKIASVMELQVQQDQTADSCRFFGHLNKRQTPPLRLAFIPSLLDRIKEAWNKPSSAPLMSRCVDNMYRTHGEGTSFLDKHPLPNFLVVDATQTRTRGRSTLTPNNEEGRKLDIIGCRHYSLASFSLRSANYLCAMEAYSRHILLQAAPVLDSLPEEQKAKLSALHQELISLIGFETLAARNMADAAAKQLSNAVYLRRHAWLRTPNIPDDARNRIEDSPFDGEGLFATTTDKSLDTLVKMRKTAKSIAYPSSQPQGQYQRQQQHSWQRQNPSPQRRDSGRFRQGSQSYSYCQNNQRSQRRSQPTRPYDLKSKQNL</sequence>
<accession>A0A9Q0XT55</accession>
<feature type="domain" description="Lamina-associated polypeptide 2 alpha C-terminal" evidence="2">
    <location>
        <begin position="288"/>
        <end position="412"/>
    </location>
</feature>
<comment type="caution">
    <text evidence="3">The sequence shown here is derived from an EMBL/GenBank/DDBJ whole genome shotgun (WGS) entry which is preliminary data.</text>
</comment>
<dbReference type="AlphaFoldDB" id="A0A9Q0XT55"/>
<feature type="compositionally biased region" description="Low complexity" evidence="1">
    <location>
        <begin position="430"/>
        <end position="452"/>
    </location>
</feature>
<gene>
    <name evidence="3" type="ORF">JRQ81_016920</name>
</gene>